<proteinExistence type="predicted"/>
<organism evidence="1">
    <name type="scientific">Caldiarchaeum subterraneum</name>
    <dbReference type="NCBI Taxonomy" id="311458"/>
    <lineage>
        <taxon>Archaea</taxon>
        <taxon>Nitrososphaerota</taxon>
        <taxon>Candidatus Caldarchaeales</taxon>
        <taxon>Candidatus Caldarchaeaceae</taxon>
        <taxon>Candidatus Caldarchaeum</taxon>
    </lineage>
</organism>
<protein>
    <recommendedName>
        <fullName evidence="2">Rubrerythrin diiron-binding domain-containing protein</fullName>
    </recommendedName>
</protein>
<dbReference type="SUPFAM" id="SSF47240">
    <property type="entry name" value="Ferritin-like"/>
    <property type="match status" value="1"/>
</dbReference>
<sequence>MKPPKTEELIPLLRAMVANELVKTYGLKKAEAARILSITPQAVTQYLKGVRAFSKKGLMLESRVKELVREYSGKIAFRKKQVAETELLDLAYEVLMMIGRPSGQQNLMSEEAKARALWILRNRLAAEQEAAEIFLSEAIRAKDDMVRLLFRQIASDSIRHADIVQATIAAVEKDLTNGSLPDPERLRLLQQQEEKSHSHGFEEVKRLLRNDVLKILIDSIEADEAKHDLIIGKLAELAGQSQKVS</sequence>
<accession>A0A7C5U9F5</accession>
<name>A0A7C5U9F5_CALS0</name>
<dbReference type="EMBL" id="DRXS01000071">
    <property type="protein sequence ID" value="HHR40446.1"/>
    <property type="molecule type" value="Genomic_DNA"/>
</dbReference>
<reference evidence="1" key="1">
    <citation type="journal article" date="2020" name="mSystems">
        <title>Genome- and Community-Level Interaction Insights into Carbon Utilization and Element Cycling Functions of Hydrothermarchaeota in Hydrothermal Sediment.</title>
        <authorList>
            <person name="Zhou Z."/>
            <person name="Liu Y."/>
            <person name="Xu W."/>
            <person name="Pan J."/>
            <person name="Luo Z.H."/>
            <person name="Li M."/>
        </authorList>
    </citation>
    <scope>NUCLEOTIDE SEQUENCE [LARGE SCALE GENOMIC DNA]</scope>
    <source>
        <strain evidence="1">SpSt-1084</strain>
    </source>
</reference>
<dbReference type="CDD" id="cd00657">
    <property type="entry name" value="Ferritin_like"/>
    <property type="match status" value="1"/>
</dbReference>
<evidence type="ECO:0000313" key="1">
    <source>
        <dbReference type="EMBL" id="HHR40446.1"/>
    </source>
</evidence>
<evidence type="ECO:0008006" key="2">
    <source>
        <dbReference type="Google" id="ProtNLM"/>
    </source>
</evidence>
<comment type="caution">
    <text evidence="1">The sequence shown here is derived from an EMBL/GenBank/DDBJ whole genome shotgun (WGS) entry which is preliminary data.</text>
</comment>
<gene>
    <name evidence="1" type="ORF">ENM42_01310</name>
</gene>
<dbReference type="AlphaFoldDB" id="A0A7C5U9F5"/>
<dbReference type="InterPro" id="IPR009078">
    <property type="entry name" value="Ferritin-like_SF"/>
</dbReference>